<evidence type="ECO:0000313" key="3">
    <source>
        <dbReference type="Proteomes" id="UP000494363"/>
    </source>
</evidence>
<accession>A0A6J5F1L3</accession>
<organism evidence="2 3">
    <name type="scientific">Paraburkholderia humisilvae</name>
    <dbReference type="NCBI Taxonomy" id="627669"/>
    <lineage>
        <taxon>Bacteria</taxon>
        <taxon>Pseudomonadati</taxon>
        <taxon>Pseudomonadota</taxon>
        <taxon>Betaproteobacteria</taxon>
        <taxon>Burkholderiales</taxon>
        <taxon>Burkholderiaceae</taxon>
        <taxon>Paraburkholderia</taxon>
    </lineage>
</organism>
<evidence type="ECO:0000256" key="1">
    <source>
        <dbReference type="SAM" id="Phobius"/>
    </source>
</evidence>
<dbReference type="AlphaFoldDB" id="A0A6J5F1L3"/>
<dbReference type="Proteomes" id="UP000494363">
    <property type="component" value="Unassembled WGS sequence"/>
</dbReference>
<evidence type="ECO:0000313" key="2">
    <source>
        <dbReference type="EMBL" id="CAB3772740.1"/>
    </source>
</evidence>
<evidence type="ECO:0008006" key="4">
    <source>
        <dbReference type="Google" id="ProtNLM"/>
    </source>
</evidence>
<gene>
    <name evidence="2" type="ORF">LMG29542_06952</name>
</gene>
<proteinExistence type="predicted"/>
<dbReference type="EMBL" id="CADIKH010000062">
    <property type="protein sequence ID" value="CAB3772740.1"/>
    <property type="molecule type" value="Genomic_DNA"/>
</dbReference>
<reference evidence="2 3" key="1">
    <citation type="submission" date="2020-04" db="EMBL/GenBank/DDBJ databases">
        <authorList>
            <person name="De Canck E."/>
        </authorList>
    </citation>
    <scope>NUCLEOTIDE SEQUENCE [LARGE SCALE GENOMIC DNA]</scope>
    <source>
        <strain evidence="2 3">LMG 29542</strain>
    </source>
</reference>
<protein>
    <recommendedName>
        <fullName evidence="4">Homoserine/homoserine lactone efflux protein</fullName>
    </recommendedName>
</protein>
<keyword evidence="3" id="KW-1185">Reference proteome</keyword>
<feature type="transmembrane region" description="Helical" evidence="1">
    <location>
        <begin position="23"/>
        <end position="48"/>
    </location>
</feature>
<sequence>MLYLSLLSQFIDPRHGSVLGQSLALGFVQIALSISVNAAVAMTAGSIAGFLASRPRWLAIQRWMMGTVLTGLAVRMAMEARR</sequence>
<keyword evidence="1" id="KW-1133">Transmembrane helix</keyword>
<name>A0A6J5F1L3_9BURK</name>
<keyword evidence="1" id="KW-0472">Membrane</keyword>
<keyword evidence="1" id="KW-0812">Transmembrane</keyword>